<name>A0A1F5YMC2_9BACT</name>
<dbReference type="EMBL" id="MFIX01000229">
    <property type="protein sequence ID" value="OGG01032.1"/>
    <property type="molecule type" value="Genomic_DNA"/>
</dbReference>
<comment type="caution">
    <text evidence="1">The sequence shown here is derived from an EMBL/GenBank/DDBJ whole genome shotgun (WGS) entry which is preliminary data.</text>
</comment>
<reference evidence="1 2" key="1">
    <citation type="journal article" date="2016" name="Nat. Commun.">
        <title>Thousands of microbial genomes shed light on interconnected biogeochemical processes in an aquifer system.</title>
        <authorList>
            <person name="Anantharaman K."/>
            <person name="Brown C.T."/>
            <person name="Hug L.A."/>
            <person name="Sharon I."/>
            <person name="Castelle C.J."/>
            <person name="Probst A.J."/>
            <person name="Thomas B.C."/>
            <person name="Singh A."/>
            <person name="Wilkins M.J."/>
            <person name="Karaoz U."/>
            <person name="Brodie E.L."/>
            <person name="Williams K.H."/>
            <person name="Hubbard S.S."/>
            <person name="Banfield J.F."/>
        </authorList>
    </citation>
    <scope>NUCLEOTIDE SEQUENCE [LARGE SCALE GENOMIC DNA]</scope>
</reference>
<dbReference type="Proteomes" id="UP000179129">
    <property type="component" value="Unassembled WGS sequence"/>
</dbReference>
<dbReference type="AlphaFoldDB" id="A0A1F5YMC2"/>
<proteinExistence type="predicted"/>
<accession>A0A1F5YMC2</accession>
<gene>
    <name evidence="1" type="ORF">A3F83_12805</name>
</gene>
<evidence type="ECO:0000313" key="1">
    <source>
        <dbReference type="EMBL" id="OGG01032.1"/>
    </source>
</evidence>
<protein>
    <submittedName>
        <fullName evidence="1">Uncharacterized protein</fullName>
    </submittedName>
</protein>
<organism evidence="1 2">
    <name type="scientific">Candidatus Glassbacteria bacterium RIFCSPLOWO2_12_FULL_58_11</name>
    <dbReference type="NCBI Taxonomy" id="1817867"/>
    <lineage>
        <taxon>Bacteria</taxon>
        <taxon>Candidatus Glassiibacteriota</taxon>
    </lineage>
</organism>
<dbReference type="STRING" id="1817867.A3F83_12805"/>
<sequence length="68" mass="6930">MINGGESFSGARQRGRRLCKVRTGPGAGFPGGRERIVLARAAPELWVSAGACGFLQAAGLVTCKGPGT</sequence>
<evidence type="ECO:0000313" key="2">
    <source>
        <dbReference type="Proteomes" id="UP000179129"/>
    </source>
</evidence>